<gene>
    <name evidence="5" type="ORF">HRI_004002800</name>
</gene>
<evidence type="ECO:0000313" key="6">
    <source>
        <dbReference type="Proteomes" id="UP001165190"/>
    </source>
</evidence>
<dbReference type="Pfam" id="PF03321">
    <property type="entry name" value="GH3"/>
    <property type="match status" value="1"/>
</dbReference>
<evidence type="ECO:0000256" key="2">
    <source>
        <dbReference type="ARBA" id="ARBA00022598"/>
    </source>
</evidence>
<evidence type="ECO:0000259" key="3">
    <source>
        <dbReference type="Pfam" id="PF23571"/>
    </source>
</evidence>
<protein>
    <submittedName>
        <fullName evidence="5">Gretchen Hagen 3.17</fullName>
    </submittedName>
</protein>
<comment type="similarity">
    <text evidence="1">Belongs to the IAA-amido conjugating enzyme family.</text>
</comment>
<dbReference type="PANTHER" id="PTHR31901">
    <property type="entry name" value="GH3 DOMAIN-CONTAINING PROTEIN"/>
    <property type="match status" value="1"/>
</dbReference>
<dbReference type="Pfam" id="PF23572">
    <property type="entry name" value="GH3_C"/>
    <property type="match status" value="1"/>
</dbReference>
<dbReference type="PANTHER" id="PTHR31901:SF33">
    <property type="entry name" value="INDOLE-3-ACETIC ACID-AMIDO SYNTHETASE GH3.17"/>
    <property type="match status" value="1"/>
</dbReference>
<evidence type="ECO:0000259" key="4">
    <source>
        <dbReference type="Pfam" id="PF23572"/>
    </source>
</evidence>
<evidence type="ECO:0000313" key="5">
    <source>
        <dbReference type="EMBL" id="GMJ03336.1"/>
    </source>
</evidence>
<dbReference type="Proteomes" id="UP001165190">
    <property type="component" value="Unassembled WGS sequence"/>
</dbReference>
<dbReference type="OrthoDB" id="948762at2759"/>
<dbReference type="GO" id="GO:0005737">
    <property type="term" value="C:cytoplasm"/>
    <property type="evidence" value="ECO:0007669"/>
    <property type="project" value="TreeGrafter"/>
</dbReference>
<keyword evidence="2" id="KW-0436">Ligase</keyword>
<dbReference type="AlphaFoldDB" id="A0A9W7IVI4"/>
<sequence length="579" mass="65753">MDPSFSTESAWKIFEEQTINAYQTQQQVLEEILSQNLHTEYLSQFLGRNSDREDFKAKVPVVEYEYIKPYILRIANGEPSDILLAETVTALTRSSGTSAGQPKMIPLTDRELDRRAFGGCLRSSVVNRFVDGFERGERMHLHLQFNRPEIKTPSGFPTRSILTSIFLSKYFEQHESSLYTSPIATILCLDSKQSMYCQWLCGLLYRNQVVSVGSIFGSILVRGIKFLEDYWKEICSNIRTGQLSDWISDTGCRNALSTILGKPNPELADSIEDICNAKSWEGIIKKLWPGTKYMDATVTGSMLQYVPMLEFYCGDLPLVSKCYSSSECELGINIKPLSKPCDTSYTFIPNMAYFEFLPIHEDSEESELVDLVNVKLGRCYEAVVTTFTGLYRCKMGDILKATDYHNNTPQFQFVRRKGVFLSVDMEKTTEDELGEAVKQANLFIRQFGLHVTDYTGAVDICSIPGHYVLFWELKMEGSSDLPELSPGTIEQCCYIVEESLSLVYRVSRKGNGIEPLEIRVVKNGTFDELMDFFVSKGSSVSQYKTPRCIRIEEALKILNSRVVGRYFSQQIPASTPLKW</sequence>
<reference evidence="5" key="1">
    <citation type="submission" date="2023-05" db="EMBL/GenBank/DDBJ databases">
        <title>Genome and transcriptome analyses reveal genes involved in the formation of fine ridges on petal epidermal cells in Hibiscus trionum.</title>
        <authorList>
            <person name="Koshimizu S."/>
            <person name="Masuda S."/>
            <person name="Ishii T."/>
            <person name="Shirasu K."/>
            <person name="Hoshino A."/>
            <person name="Arita M."/>
        </authorList>
    </citation>
    <scope>NUCLEOTIDE SEQUENCE</scope>
    <source>
        <strain evidence="5">Hamamatsu line</strain>
    </source>
</reference>
<dbReference type="InterPro" id="IPR004993">
    <property type="entry name" value="GH3"/>
</dbReference>
<proteinExistence type="inferred from homology"/>
<organism evidence="5 6">
    <name type="scientific">Hibiscus trionum</name>
    <name type="common">Flower of an hour</name>
    <dbReference type="NCBI Taxonomy" id="183268"/>
    <lineage>
        <taxon>Eukaryota</taxon>
        <taxon>Viridiplantae</taxon>
        <taxon>Streptophyta</taxon>
        <taxon>Embryophyta</taxon>
        <taxon>Tracheophyta</taxon>
        <taxon>Spermatophyta</taxon>
        <taxon>Magnoliopsida</taxon>
        <taxon>eudicotyledons</taxon>
        <taxon>Gunneridae</taxon>
        <taxon>Pentapetalae</taxon>
        <taxon>rosids</taxon>
        <taxon>malvids</taxon>
        <taxon>Malvales</taxon>
        <taxon>Malvaceae</taxon>
        <taxon>Malvoideae</taxon>
        <taxon>Hibiscus</taxon>
    </lineage>
</organism>
<dbReference type="Pfam" id="PF23571">
    <property type="entry name" value="GH3_M"/>
    <property type="match status" value="1"/>
</dbReference>
<keyword evidence="6" id="KW-1185">Reference proteome</keyword>
<dbReference type="InterPro" id="IPR055378">
    <property type="entry name" value="GH3_C"/>
</dbReference>
<feature type="domain" description="GH3 C-terminal" evidence="4">
    <location>
        <begin position="432"/>
        <end position="550"/>
    </location>
</feature>
<comment type="caution">
    <text evidence="5">The sequence shown here is derived from an EMBL/GenBank/DDBJ whole genome shotgun (WGS) entry which is preliminary data.</text>
</comment>
<accession>A0A9W7IVI4</accession>
<evidence type="ECO:0000256" key="1">
    <source>
        <dbReference type="ARBA" id="ARBA00008068"/>
    </source>
</evidence>
<feature type="domain" description="GH3 middle" evidence="3">
    <location>
        <begin position="345"/>
        <end position="416"/>
    </location>
</feature>
<name>A0A9W7IVI4_HIBTR</name>
<dbReference type="InterPro" id="IPR055377">
    <property type="entry name" value="GH3_M"/>
</dbReference>
<dbReference type="GO" id="GO:0016881">
    <property type="term" value="F:acid-amino acid ligase activity"/>
    <property type="evidence" value="ECO:0007669"/>
    <property type="project" value="TreeGrafter"/>
</dbReference>
<dbReference type="EMBL" id="BSYR01000037">
    <property type="protein sequence ID" value="GMJ03336.1"/>
    <property type="molecule type" value="Genomic_DNA"/>
</dbReference>